<reference evidence="5 6" key="1">
    <citation type="submission" date="2023-05" db="EMBL/GenBank/DDBJ databases">
        <title>Novel species of genus Flectobacillus isolated from stream in China.</title>
        <authorList>
            <person name="Lu H."/>
        </authorList>
    </citation>
    <scope>NUCLEOTIDE SEQUENCE [LARGE SCALE GENOMIC DNA]</scope>
    <source>
        <strain evidence="5 6">KCTC 42575</strain>
    </source>
</reference>
<sequence>DGIPNYLDTDSDGDGVLDATDQCPTVVGIAPSGCPLDTDGDGVADANDLDDDNDGILDSVENAAECTSASGVVTASTDCDGDGIPNRLDLDSDGDGIKDVIEAGGTDPDNDGKIGSGVPVVDANGVPTLANGGLTPPNTDGTGGTNPYDLDSDGDNIPDSVEGTVDTDGDGKPNYVDLDSDGDGLLDSTEGTVDTDGDGIPNYLDTDSDGDGVLDATDQCPTVVGIAPSGCPAIPCAPVAPGTITASQACCVTVGGSSSFTLSGNGAGVVTWYVVPNSATPNSGTGTTAGPIVFSNVGTYQIVFRTTNSSIPAGCNVPAVSEATLDYKVKAIPVQCTAPSSSNVSVAPSSASIVTGGSASFVLNGGLPYSNVQWVVNPAVGVSQNSGTGSNTGNLVFTQPGVYRVSFIMTNVGDGTCIPVQKVSSALICVGVDPCSPPSAISIASETGNDELSKGQPHTFTATGGIPGIMTWTISPTTGVSASSGTGNVASVTFSQVGNYVVTFSSTNSSLPLGCTQPVSVSESKNVTIISTDKPVLGITKTAPSGSLLANNNFEYTFQIQNTGTIATSGVITVKDTLQNGLSFVSSSNASGWTCIGTGQIVTCTRSTSISAGSSTTFTITVTALSNGIYQNKAGVYGGGDPVAISGTTAAQSNITSVSVGQSVVKLTAKVFLRGAYDTNVGLMLDGLRSQGLIPLVQPYGKGSYTDIPHIGAEEATTTSVLSVTGSNAIVDWVSVELRDKNNPSVILYSRSGLVQRDGDIVDVDGVSCLSFVGAVPESYYVTVRHRNHLGAMTANAIALTSSCSALVDFTSSSLSLYKKATTDPEYTAYPTVDLGSVRALWGGNASPDRFVIYQGPNNDRTFIGSVVLTDAGNTEGLNNYMVTGYLRPDINLDGLVIFQGPGNDVNLLFNEIFTHPENVEKLNNFIIYQQLP</sequence>
<dbReference type="Proteomes" id="UP001236507">
    <property type="component" value="Unassembled WGS sequence"/>
</dbReference>
<evidence type="ECO:0000259" key="4">
    <source>
        <dbReference type="Pfam" id="PF01345"/>
    </source>
</evidence>
<feature type="region of interest" description="Disordered" evidence="3">
    <location>
        <begin position="130"/>
        <end position="173"/>
    </location>
</feature>
<feature type="compositionally biased region" description="Low complexity" evidence="3">
    <location>
        <begin position="131"/>
        <end position="140"/>
    </location>
</feature>
<evidence type="ECO:0000256" key="1">
    <source>
        <dbReference type="ARBA" id="ARBA00022729"/>
    </source>
</evidence>
<name>A0ABT6Y614_9BACT</name>
<protein>
    <submittedName>
        <fullName evidence="5">Thrombospondin type 3 repeat-containing protein</fullName>
    </submittedName>
</protein>
<evidence type="ECO:0000256" key="3">
    <source>
        <dbReference type="SAM" id="MobiDB-lite"/>
    </source>
</evidence>
<dbReference type="RefSeq" id="WP_283344053.1">
    <property type="nucleotide sequence ID" value="NZ_JASHIF010000006.1"/>
</dbReference>
<organism evidence="5 6">
    <name type="scientific">Flectobacillus roseus</name>
    <dbReference type="NCBI Taxonomy" id="502259"/>
    <lineage>
        <taxon>Bacteria</taxon>
        <taxon>Pseudomonadati</taxon>
        <taxon>Bacteroidota</taxon>
        <taxon>Cytophagia</taxon>
        <taxon>Cytophagales</taxon>
        <taxon>Flectobacillaceae</taxon>
        <taxon>Flectobacillus</taxon>
    </lineage>
</organism>
<gene>
    <name evidence="5" type="ORF">QM524_07165</name>
</gene>
<accession>A0ABT6Y614</accession>
<dbReference type="Pfam" id="PF01345">
    <property type="entry name" value="DUF11"/>
    <property type="match status" value="1"/>
</dbReference>
<dbReference type="SUPFAM" id="SSF103647">
    <property type="entry name" value="TSP type-3 repeat"/>
    <property type="match status" value="2"/>
</dbReference>
<proteinExistence type="predicted"/>
<keyword evidence="1" id="KW-0732">Signal</keyword>
<dbReference type="PANTHER" id="PTHR10199">
    <property type="entry name" value="THROMBOSPONDIN"/>
    <property type="match status" value="1"/>
</dbReference>
<dbReference type="InterPro" id="IPR047589">
    <property type="entry name" value="DUF11_rpt"/>
</dbReference>
<dbReference type="InterPro" id="IPR003367">
    <property type="entry name" value="Thrombospondin_3-like_rpt"/>
</dbReference>
<evidence type="ECO:0000313" key="6">
    <source>
        <dbReference type="Proteomes" id="UP001236507"/>
    </source>
</evidence>
<dbReference type="Gene3D" id="2.60.40.10">
    <property type="entry name" value="Immunoglobulins"/>
    <property type="match status" value="1"/>
</dbReference>
<keyword evidence="2" id="KW-0106">Calcium</keyword>
<dbReference type="InterPro" id="IPR028974">
    <property type="entry name" value="TSP_type-3_rpt"/>
</dbReference>
<dbReference type="EMBL" id="JASHIF010000006">
    <property type="protein sequence ID" value="MDI9858981.1"/>
    <property type="molecule type" value="Genomic_DNA"/>
</dbReference>
<feature type="non-terminal residue" evidence="5">
    <location>
        <position position="1"/>
    </location>
</feature>
<evidence type="ECO:0000256" key="2">
    <source>
        <dbReference type="ARBA" id="ARBA00022837"/>
    </source>
</evidence>
<feature type="domain" description="DUF11" evidence="4">
    <location>
        <begin position="537"/>
        <end position="638"/>
    </location>
</feature>
<keyword evidence="6" id="KW-1185">Reference proteome</keyword>
<dbReference type="InterPro" id="IPR001434">
    <property type="entry name" value="OmcB-like_DUF11"/>
</dbReference>
<dbReference type="InterPro" id="IPR013783">
    <property type="entry name" value="Ig-like_fold"/>
</dbReference>
<dbReference type="Pfam" id="PF02412">
    <property type="entry name" value="TSP_3"/>
    <property type="match status" value="2"/>
</dbReference>
<evidence type="ECO:0000313" key="5">
    <source>
        <dbReference type="EMBL" id="MDI9858981.1"/>
    </source>
</evidence>
<dbReference type="NCBIfam" id="TIGR01451">
    <property type="entry name" value="B_ant_repeat"/>
    <property type="match status" value="1"/>
</dbReference>
<dbReference type="PANTHER" id="PTHR10199:SF119">
    <property type="entry name" value="RE20510P"/>
    <property type="match status" value="1"/>
</dbReference>
<dbReference type="Gene3D" id="4.10.1080.10">
    <property type="entry name" value="TSP type-3 repeat"/>
    <property type="match status" value="2"/>
</dbReference>
<comment type="caution">
    <text evidence="5">The sequence shown here is derived from an EMBL/GenBank/DDBJ whole genome shotgun (WGS) entry which is preliminary data.</text>
</comment>